<dbReference type="InterPro" id="IPR036930">
    <property type="entry name" value="WGR_dom_sf"/>
</dbReference>
<dbReference type="AlphaFoldDB" id="A0A437NYM8"/>
<gene>
    <name evidence="3" type="ORF">EOE48_21110</name>
</gene>
<dbReference type="OrthoDB" id="8859114at2"/>
<dbReference type="SMART" id="SM00773">
    <property type="entry name" value="WGR"/>
    <property type="match status" value="1"/>
</dbReference>
<dbReference type="SUPFAM" id="SSF142921">
    <property type="entry name" value="WGR domain-like"/>
    <property type="match status" value="1"/>
</dbReference>
<feature type="compositionally biased region" description="Low complexity" evidence="1">
    <location>
        <begin position="92"/>
        <end position="103"/>
    </location>
</feature>
<reference evidence="3 4" key="1">
    <citation type="submission" date="2019-01" db="EMBL/GenBank/DDBJ databases">
        <authorList>
            <person name="Chen W.-M."/>
        </authorList>
    </citation>
    <scope>NUCLEOTIDE SEQUENCE [LARGE SCALE GENOMIC DNA]</scope>
    <source>
        <strain evidence="3 4">TER-1</strain>
    </source>
</reference>
<dbReference type="Proteomes" id="UP000286997">
    <property type="component" value="Unassembled WGS sequence"/>
</dbReference>
<evidence type="ECO:0000313" key="3">
    <source>
        <dbReference type="EMBL" id="RVU15097.1"/>
    </source>
</evidence>
<keyword evidence="4" id="KW-1185">Reference proteome</keyword>
<dbReference type="CDD" id="cd07996">
    <property type="entry name" value="WGR_MMR_like"/>
    <property type="match status" value="1"/>
</dbReference>
<feature type="domain" description="WGR" evidence="2">
    <location>
        <begin position="1"/>
        <end position="79"/>
    </location>
</feature>
<dbReference type="InterPro" id="IPR008893">
    <property type="entry name" value="WGR_domain"/>
</dbReference>
<feature type="region of interest" description="Disordered" evidence="1">
    <location>
        <begin position="59"/>
        <end position="103"/>
    </location>
</feature>
<comment type="caution">
    <text evidence="3">The sequence shown here is derived from an EMBL/GenBank/DDBJ whole genome shotgun (WGS) entry which is preliminary data.</text>
</comment>
<proteinExistence type="predicted"/>
<dbReference type="InterPro" id="IPR049809">
    <property type="entry name" value="YehF/YfeS-like_WGR"/>
</dbReference>
<evidence type="ECO:0000313" key="4">
    <source>
        <dbReference type="Proteomes" id="UP000286997"/>
    </source>
</evidence>
<evidence type="ECO:0000256" key="1">
    <source>
        <dbReference type="SAM" id="MobiDB-lite"/>
    </source>
</evidence>
<dbReference type="PROSITE" id="PS51977">
    <property type="entry name" value="WGR"/>
    <property type="match status" value="1"/>
</dbReference>
<dbReference type="Gene3D" id="2.20.140.10">
    <property type="entry name" value="WGR domain"/>
    <property type="match status" value="1"/>
</dbReference>
<evidence type="ECO:0000259" key="2">
    <source>
        <dbReference type="PROSITE" id="PS51977"/>
    </source>
</evidence>
<dbReference type="EMBL" id="SACP01000024">
    <property type="protein sequence ID" value="RVU15097.1"/>
    <property type="molecule type" value="Genomic_DNA"/>
</dbReference>
<name>A0A437NYM8_9HYPH</name>
<accession>A0A437NYM8</accession>
<organism evidence="3 4">
    <name type="scientific">Methylobacterium oryzihabitans</name>
    <dbReference type="NCBI Taxonomy" id="2499852"/>
    <lineage>
        <taxon>Bacteria</taxon>
        <taxon>Pseudomonadati</taxon>
        <taxon>Pseudomonadota</taxon>
        <taxon>Alphaproteobacteria</taxon>
        <taxon>Hyphomicrobiales</taxon>
        <taxon>Methylobacteriaceae</taxon>
        <taxon>Methylobacterium</taxon>
    </lineage>
</organism>
<protein>
    <submittedName>
        <fullName evidence="3">WGR domain-containing protein</fullName>
    </submittedName>
</protein>
<dbReference type="Pfam" id="PF05406">
    <property type="entry name" value="WGR"/>
    <property type="match status" value="1"/>
</dbReference>
<sequence length="103" mass="10661">MQRYELTAGSSSKFWEAGIRGNVLTVRFGRIGTQGQSKDKTFAAPAAAQAELDRLVREKTGKGYLPADGAAASAPPRREDPPAAPVPDRAEPAAVAAPAAGEA</sequence>
<feature type="non-terminal residue" evidence="3">
    <location>
        <position position="103"/>
    </location>
</feature>
<dbReference type="RefSeq" id="WP_127732843.1">
    <property type="nucleotide sequence ID" value="NZ_SACP01000024.1"/>
</dbReference>